<dbReference type="CDD" id="cd15760">
    <property type="entry name" value="FYVE_scVPS27p_like"/>
    <property type="match status" value="1"/>
</dbReference>
<name>A0A1X0RHI4_RHIZD</name>
<protein>
    <submittedName>
        <fullName evidence="8">FYVE-domain-containing protein</fullName>
    </submittedName>
</protein>
<dbReference type="InterPro" id="IPR013083">
    <property type="entry name" value="Znf_RING/FYVE/PHD"/>
</dbReference>
<dbReference type="GO" id="GO:0008270">
    <property type="term" value="F:zinc ion binding"/>
    <property type="evidence" value="ECO:0007669"/>
    <property type="project" value="UniProtKB-KW"/>
</dbReference>
<dbReference type="InterPro" id="IPR000306">
    <property type="entry name" value="Znf_FYVE"/>
</dbReference>
<accession>A0A1X0RHI4</accession>
<dbReference type="AlphaFoldDB" id="A0A1X0RHI4"/>
<proteinExistence type="predicted"/>
<dbReference type="InterPro" id="IPR052113">
    <property type="entry name" value="FYVE-type_Zinc_Finger"/>
</dbReference>
<sequence>MPPPSVQHQKRLSARPSSIDLRSSRVATDGKQQSVSNFNPTLSSVKLRLDEKNNNNKHSATAVIKQREEDLCLMRRCEACNRRNDSQCNHSNMMTERQENKGMGGLVSGYASSSSLSSISSSSSSSSSSTSSSCKTRRRKYSETNTSPLWPFAQPPPPSSKVPIHQLRETIIEDLTSSIVSYSNQIQDLSNAISISFSSTSFETLAFKRVYYREQQSGATYRSQIKECKALIVQQKELLDKLEELVFEEENHHEQQVMLKQPTTSIDQSSRLLRKFKDSLVKPTGLTQLVIRQNKLKKKDTVVSIQGICETKEPSLIPNKLLSEKKRVYYFQYALDIHHHDRLTKFTLLPSSQWMKDEQVHQCQFKPCSTQFGLFERRHHCRRCGNIYCSSHSQNRLPLFTPKDPYNPTFYRVCDCCFFELTSQNLSPY</sequence>
<keyword evidence="1" id="KW-0479">Metal-binding</keyword>
<evidence type="ECO:0000256" key="2">
    <source>
        <dbReference type="ARBA" id="ARBA00022771"/>
    </source>
</evidence>
<dbReference type="Gene3D" id="3.30.40.10">
    <property type="entry name" value="Zinc/RING finger domain, C3HC4 (zinc finger)"/>
    <property type="match status" value="1"/>
</dbReference>
<evidence type="ECO:0000256" key="1">
    <source>
        <dbReference type="ARBA" id="ARBA00022723"/>
    </source>
</evidence>
<organism evidence="8">
    <name type="scientific">Rhizopus microsporus var. microsporus</name>
    <dbReference type="NCBI Taxonomy" id="86635"/>
    <lineage>
        <taxon>Eukaryota</taxon>
        <taxon>Fungi</taxon>
        <taxon>Fungi incertae sedis</taxon>
        <taxon>Mucoromycota</taxon>
        <taxon>Mucoromycotina</taxon>
        <taxon>Mucoromycetes</taxon>
        <taxon>Mucorales</taxon>
        <taxon>Mucorineae</taxon>
        <taxon>Rhizopodaceae</taxon>
        <taxon>Rhizopus</taxon>
    </lineage>
</organism>
<evidence type="ECO:0000259" key="7">
    <source>
        <dbReference type="PROSITE" id="PS50178"/>
    </source>
</evidence>
<evidence type="ECO:0000256" key="6">
    <source>
        <dbReference type="SAM" id="MobiDB-lite"/>
    </source>
</evidence>
<keyword evidence="3" id="KW-0862">Zinc</keyword>
<gene>
    <name evidence="8" type="ORF">BCV72DRAFT_197469</name>
</gene>
<dbReference type="Proteomes" id="UP000242414">
    <property type="component" value="Unassembled WGS sequence"/>
</dbReference>
<dbReference type="InterPro" id="IPR011011">
    <property type="entry name" value="Znf_FYVE_PHD"/>
</dbReference>
<evidence type="ECO:0000313" key="8">
    <source>
        <dbReference type="EMBL" id="ORE11512.1"/>
    </source>
</evidence>
<dbReference type="PANTHER" id="PTHR39490:SF8">
    <property type="entry name" value="ZINC FINGER FYVE DOMAIN-CONTAINING PROTEIN 21"/>
    <property type="match status" value="1"/>
</dbReference>
<keyword evidence="5" id="KW-0175">Coiled coil</keyword>
<dbReference type="PANTHER" id="PTHR39490">
    <property type="entry name" value="ARRESTIN DOMAIN-CONTAINING PROTEIN D"/>
    <property type="match status" value="1"/>
</dbReference>
<dbReference type="InterPro" id="IPR017455">
    <property type="entry name" value="Znf_FYVE-rel"/>
</dbReference>
<evidence type="ECO:0000256" key="5">
    <source>
        <dbReference type="SAM" id="Coils"/>
    </source>
</evidence>
<feature type="compositionally biased region" description="Low complexity" evidence="6">
    <location>
        <begin position="118"/>
        <end position="133"/>
    </location>
</feature>
<feature type="compositionally biased region" description="Polar residues" evidence="6">
    <location>
        <begin position="30"/>
        <end position="39"/>
    </location>
</feature>
<dbReference type="SMART" id="SM00064">
    <property type="entry name" value="FYVE"/>
    <property type="match status" value="1"/>
</dbReference>
<dbReference type="Pfam" id="PF01363">
    <property type="entry name" value="FYVE"/>
    <property type="match status" value="1"/>
</dbReference>
<keyword evidence="2 4" id="KW-0863">Zinc-finger</keyword>
<feature type="domain" description="FYVE-type" evidence="7">
    <location>
        <begin position="368"/>
        <end position="422"/>
    </location>
</feature>
<dbReference type="EMBL" id="KV921856">
    <property type="protein sequence ID" value="ORE11512.1"/>
    <property type="molecule type" value="Genomic_DNA"/>
</dbReference>
<dbReference type="SUPFAM" id="SSF57903">
    <property type="entry name" value="FYVE/PHD zinc finger"/>
    <property type="match status" value="1"/>
</dbReference>
<feature type="region of interest" description="Disordered" evidence="6">
    <location>
        <begin position="118"/>
        <end position="161"/>
    </location>
</feature>
<evidence type="ECO:0000256" key="3">
    <source>
        <dbReference type="ARBA" id="ARBA00022833"/>
    </source>
</evidence>
<evidence type="ECO:0000256" key="4">
    <source>
        <dbReference type="PROSITE-ProRule" id="PRU00091"/>
    </source>
</evidence>
<dbReference type="VEuPathDB" id="FungiDB:BCV72DRAFT_197469"/>
<dbReference type="OrthoDB" id="660555at2759"/>
<feature type="region of interest" description="Disordered" evidence="6">
    <location>
        <begin position="1"/>
        <end position="39"/>
    </location>
</feature>
<feature type="coiled-coil region" evidence="5">
    <location>
        <begin position="225"/>
        <end position="252"/>
    </location>
</feature>
<reference evidence="8" key="1">
    <citation type="journal article" date="2016" name="Proc. Natl. Acad. Sci. U.S.A.">
        <title>Lipid metabolic changes in an early divergent fungus govern the establishment of a mutualistic symbiosis with endobacteria.</title>
        <authorList>
            <person name="Lastovetsky O.A."/>
            <person name="Gaspar M.L."/>
            <person name="Mondo S.J."/>
            <person name="LaButti K.M."/>
            <person name="Sandor L."/>
            <person name="Grigoriev I.V."/>
            <person name="Henry S.A."/>
            <person name="Pawlowska T.E."/>
        </authorList>
    </citation>
    <scope>NUCLEOTIDE SEQUENCE [LARGE SCALE GENOMIC DNA]</scope>
    <source>
        <strain evidence="8">ATCC 52814</strain>
    </source>
</reference>
<dbReference type="PROSITE" id="PS50178">
    <property type="entry name" value="ZF_FYVE"/>
    <property type="match status" value="1"/>
</dbReference>